<dbReference type="RefSeq" id="WP_146576894.1">
    <property type="nucleotide sequence ID" value="NZ_SJPM01000002.1"/>
</dbReference>
<comment type="caution">
    <text evidence="2">The sequence shown here is derived from an EMBL/GenBank/DDBJ whole genome shotgun (WGS) entry which is preliminary data.</text>
</comment>
<reference evidence="2 3" key="1">
    <citation type="submission" date="2019-02" db="EMBL/GenBank/DDBJ databases">
        <title>Deep-cultivation of Planctomycetes and their phenomic and genomic characterization uncovers novel biology.</title>
        <authorList>
            <person name="Wiegand S."/>
            <person name="Jogler M."/>
            <person name="Boedeker C."/>
            <person name="Pinto D."/>
            <person name="Vollmers J."/>
            <person name="Rivas-Marin E."/>
            <person name="Kohn T."/>
            <person name="Peeters S.H."/>
            <person name="Heuer A."/>
            <person name="Rast P."/>
            <person name="Oberbeckmann S."/>
            <person name="Bunk B."/>
            <person name="Jeske O."/>
            <person name="Meyerdierks A."/>
            <person name="Storesund J.E."/>
            <person name="Kallscheuer N."/>
            <person name="Luecker S."/>
            <person name="Lage O.M."/>
            <person name="Pohl T."/>
            <person name="Merkel B.J."/>
            <person name="Hornburger P."/>
            <person name="Mueller R.-W."/>
            <person name="Bruemmer F."/>
            <person name="Labrenz M."/>
            <person name="Spormann A.M."/>
            <person name="Op Den Camp H."/>
            <person name="Overmann J."/>
            <person name="Amann R."/>
            <person name="Jetten M.S.M."/>
            <person name="Mascher T."/>
            <person name="Medema M.H."/>
            <person name="Devos D.P."/>
            <person name="Kaster A.-K."/>
            <person name="Ovreas L."/>
            <person name="Rohde M."/>
            <person name="Galperin M.Y."/>
            <person name="Jogler C."/>
        </authorList>
    </citation>
    <scope>NUCLEOTIDE SEQUENCE [LARGE SCALE GENOMIC DNA]</scope>
    <source>
        <strain evidence="2 3">Pla100</strain>
    </source>
</reference>
<protein>
    <recommendedName>
        <fullName evidence="4">SWIM-type domain-containing protein</fullName>
    </recommendedName>
</protein>
<evidence type="ECO:0000313" key="2">
    <source>
        <dbReference type="EMBL" id="TWU01627.1"/>
    </source>
</evidence>
<dbReference type="AlphaFoldDB" id="A0A5C6AQ74"/>
<dbReference type="EMBL" id="SJPM01000002">
    <property type="protein sequence ID" value="TWU01627.1"/>
    <property type="molecule type" value="Genomic_DNA"/>
</dbReference>
<evidence type="ECO:0000256" key="1">
    <source>
        <dbReference type="SAM" id="MobiDB-lite"/>
    </source>
</evidence>
<evidence type="ECO:0008006" key="4">
    <source>
        <dbReference type="Google" id="ProtNLM"/>
    </source>
</evidence>
<organism evidence="2 3">
    <name type="scientific">Neorhodopirellula pilleata</name>
    <dbReference type="NCBI Taxonomy" id="2714738"/>
    <lineage>
        <taxon>Bacteria</taxon>
        <taxon>Pseudomonadati</taxon>
        <taxon>Planctomycetota</taxon>
        <taxon>Planctomycetia</taxon>
        <taxon>Pirellulales</taxon>
        <taxon>Pirellulaceae</taxon>
        <taxon>Neorhodopirellula</taxon>
    </lineage>
</organism>
<sequence>MNKRPTMDAGLLATMIDAAPGRVRKRLDREATAAEAWAWTEQANVWSIEAGEETVRLEPGEDGCLVRGESMSCSCLLSPKCFHLLACVTTLTIHVTEASSTEPDGESPPDSQSGTPIELHKSEEPSAAPVKISADMRSTAEQCLQALEGLLISGARAGGLIIQSSLLRAAHQARSQSMLNLSSALIRVTEGVQRIRAGDDHADSDGLRSDVVTAIETAFELTRSESLHPAKLGYTRRPFSPVSLKRLRGVVAEPILTLSGYAGVVVHFIGDDGRLYQVVETRPGEAALVSQAYRGGIDLGGTTASAQVISRASIDVQNLTASYDGRLGKGSKTRWAIMPSDDEQQDANQEAVGRWGRAAADQIRDVFESADAADAMPRGGWDLVFFKGTILGADGRSVVLQLDDGVRVNLGIAIDHASLRFRENMELLARCVGLEIEVFGRVRLDRAGWIDALSFRAGSDNVSLPEAWGGRCHLGLDELKRHYFRNTERFAMEVDDRPRFDEDSIASDGGDLFPGLTRRLTTLVLGGRGAVGSIGSATHRRDRARLRSRGQVTAAAMLDALAVVTSDVRNNSARLTSVQNARPPRPIQKLAQGLAMANAYCEASRRQYQRTKWLHLWDSEIAPAAR</sequence>
<keyword evidence="3" id="KW-1185">Reference proteome</keyword>
<accession>A0A5C6AQ74</accession>
<dbReference type="OrthoDB" id="246789at2"/>
<gene>
    <name evidence="2" type="ORF">Pla100_13620</name>
</gene>
<name>A0A5C6AQ74_9BACT</name>
<proteinExistence type="predicted"/>
<feature type="region of interest" description="Disordered" evidence="1">
    <location>
        <begin position="98"/>
        <end position="129"/>
    </location>
</feature>
<dbReference type="Proteomes" id="UP000316213">
    <property type="component" value="Unassembled WGS sequence"/>
</dbReference>
<evidence type="ECO:0000313" key="3">
    <source>
        <dbReference type="Proteomes" id="UP000316213"/>
    </source>
</evidence>